<feature type="region of interest" description="Disordered" evidence="1">
    <location>
        <begin position="39"/>
        <end position="130"/>
    </location>
</feature>
<name>A0A7E4VZH2_PANRE</name>
<evidence type="ECO:0000256" key="1">
    <source>
        <dbReference type="SAM" id="MobiDB-lite"/>
    </source>
</evidence>
<reference evidence="2" key="1">
    <citation type="journal article" date="2013" name="Genetics">
        <title>The draft genome and transcriptome of Panagrellus redivivus are shaped by the harsh demands of a free-living lifestyle.</title>
        <authorList>
            <person name="Srinivasan J."/>
            <person name="Dillman A.R."/>
            <person name="Macchietto M.G."/>
            <person name="Heikkinen L."/>
            <person name="Lakso M."/>
            <person name="Fracchia K.M."/>
            <person name="Antoshechkin I."/>
            <person name="Mortazavi A."/>
            <person name="Wong G."/>
            <person name="Sternberg P.W."/>
        </authorList>
    </citation>
    <scope>NUCLEOTIDE SEQUENCE [LARGE SCALE GENOMIC DNA]</scope>
    <source>
        <strain evidence="2">MT8872</strain>
    </source>
</reference>
<organism evidence="2 3">
    <name type="scientific">Panagrellus redivivus</name>
    <name type="common">Microworm</name>
    <dbReference type="NCBI Taxonomy" id="6233"/>
    <lineage>
        <taxon>Eukaryota</taxon>
        <taxon>Metazoa</taxon>
        <taxon>Ecdysozoa</taxon>
        <taxon>Nematoda</taxon>
        <taxon>Chromadorea</taxon>
        <taxon>Rhabditida</taxon>
        <taxon>Tylenchina</taxon>
        <taxon>Panagrolaimomorpha</taxon>
        <taxon>Panagrolaimoidea</taxon>
        <taxon>Panagrolaimidae</taxon>
        <taxon>Panagrellus</taxon>
    </lineage>
</organism>
<feature type="compositionally biased region" description="Basic and acidic residues" evidence="1">
    <location>
        <begin position="91"/>
        <end position="111"/>
    </location>
</feature>
<protein>
    <submittedName>
        <fullName evidence="3">Cadherin_C domain-containing protein</fullName>
    </submittedName>
</protein>
<feature type="compositionally biased region" description="Basic and acidic residues" evidence="1">
    <location>
        <begin position="58"/>
        <end position="75"/>
    </location>
</feature>
<dbReference type="Proteomes" id="UP000492821">
    <property type="component" value="Unassembled WGS sequence"/>
</dbReference>
<evidence type="ECO:0000313" key="3">
    <source>
        <dbReference type="WBParaSite" id="Pan_g4629.t1"/>
    </source>
</evidence>
<proteinExistence type="predicted"/>
<sequence length="130" mass="15084">MLLFLNPHLAGMQFQKPILSIVDRPGTGDSLHPLVIPFDPLHPQEEHKGYADGPNVHFHRDQPGQRDLEFRRDNEDPADQPIPRVLLSPDEIMKKVQDRREKPINENDKVIDYQSLKKPNGNDNDYKEME</sequence>
<accession>A0A7E4VZH2</accession>
<keyword evidence="2" id="KW-1185">Reference proteome</keyword>
<reference evidence="3" key="2">
    <citation type="submission" date="2020-10" db="UniProtKB">
        <authorList>
            <consortium name="WormBaseParasite"/>
        </authorList>
    </citation>
    <scope>IDENTIFICATION</scope>
</reference>
<dbReference type="AlphaFoldDB" id="A0A7E4VZH2"/>
<dbReference type="WBParaSite" id="Pan_g4629.t1">
    <property type="protein sequence ID" value="Pan_g4629.t1"/>
    <property type="gene ID" value="Pan_g4629"/>
</dbReference>
<evidence type="ECO:0000313" key="2">
    <source>
        <dbReference type="Proteomes" id="UP000492821"/>
    </source>
</evidence>